<keyword evidence="3" id="KW-1185">Reference proteome</keyword>
<protein>
    <submittedName>
        <fullName evidence="2">Uncharacterized protein</fullName>
    </submittedName>
</protein>
<organism evidence="2">
    <name type="scientific">Oryza punctata</name>
    <name type="common">Red rice</name>
    <dbReference type="NCBI Taxonomy" id="4537"/>
    <lineage>
        <taxon>Eukaryota</taxon>
        <taxon>Viridiplantae</taxon>
        <taxon>Streptophyta</taxon>
        <taxon>Embryophyta</taxon>
        <taxon>Tracheophyta</taxon>
        <taxon>Spermatophyta</taxon>
        <taxon>Magnoliopsida</taxon>
        <taxon>Liliopsida</taxon>
        <taxon>Poales</taxon>
        <taxon>Poaceae</taxon>
        <taxon>BOP clade</taxon>
        <taxon>Oryzoideae</taxon>
        <taxon>Oryzeae</taxon>
        <taxon>Oryzinae</taxon>
        <taxon>Oryza</taxon>
    </lineage>
</organism>
<sequence>MPVMPDRESVALGEARPAPQYPCRRPTGERPRHASRRPRRPPAKRSACGKPRRPRGKPRRPELKRLRRHAPARPISGSTRSPHPGPNVASGSEAEQAPGGKSGAKPDPATTGALVPFSASTPLGAEPLLQALATANSTVLEGLNAQMQARLEVEWDRVAKGRRSVEGMVEAGQKAHVACLASLDARADALAVVTQDV</sequence>
<reference evidence="2" key="2">
    <citation type="submission" date="2018-05" db="EMBL/GenBank/DDBJ databases">
        <title>OpunRS2 (Oryza punctata Reference Sequence Version 2).</title>
        <authorList>
            <person name="Zhang J."/>
            <person name="Kudrna D."/>
            <person name="Lee S."/>
            <person name="Talag J."/>
            <person name="Welchert J."/>
            <person name="Wing R.A."/>
        </authorList>
    </citation>
    <scope>NUCLEOTIDE SEQUENCE [LARGE SCALE GENOMIC DNA]</scope>
</reference>
<evidence type="ECO:0000256" key="1">
    <source>
        <dbReference type="SAM" id="MobiDB-lite"/>
    </source>
</evidence>
<accession>A0A0E0KFK0</accession>
<feature type="compositionally biased region" description="Basic residues" evidence="1">
    <location>
        <begin position="33"/>
        <end position="43"/>
    </location>
</feature>
<dbReference type="STRING" id="4537.A0A0E0KFK0"/>
<reference evidence="2" key="1">
    <citation type="submission" date="2015-04" db="UniProtKB">
        <authorList>
            <consortium name="EnsemblPlants"/>
        </authorList>
    </citation>
    <scope>IDENTIFICATION</scope>
</reference>
<dbReference type="HOGENOM" id="CLU_1386168_0_0_1"/>
<dbReference type="Gramene" id="OPUNC03G21530.1">
    <property type="protein sequence ID" value="OPUNC03G21530.1"/>
    <property type="gene ID" value="OPUNC03G21530"/>
</dbReference>
<evidence type="ECO:0000313" key="2">
    <source>
        <dbReference type="EnsemblPlants" id="OPUNC03G21530.1"/>
    </source>
</evidence>
<name>A0A0E0KFK0_ORYPU</name>
<feature type="region of interest" description="Disordered" evidence="1">
    <location>
        <begin position="1"/>
        <end position="118"/>
    </location>
</feature>
<evidence type="ECO:0000313" key="3">
    <source>
        <dbReference type="Proteomes" id="UP000026962"/>
    </source>
</evidence>
<proteinExistence type="predicted"/>
<dbReference type="AlphaFoldDB" id="A0A0E0KFK0"/>
<dbReference type="EnsemblPlants" id="OPUNC03G21530.1">
    <property type="protein sequence ID" value="OPUNC03G21530.1"/>
    <property type="gene ID" value="OPUNC03G21530"/>
</dbReference>
<dbReference type="Proteomes" id="UP000026962">
    <property type="component" value="Chromosome 3"/>
</dbReference>